<keyword evidence="2" id="KW-1185">Reference proteome</keyword>
<evidence type="ECO:0008006" key="3">
    <source>
        <dbReference type="Google" id="ProtNLM"/>
    </source>
</evidence>
<dbReference type="SUPFAM" id="SSF160719">
    <property type="entry name" value="gpW/gp25-like"/>
    <property type="match status" value="1"/>
</dbReference>
<dbReference type="AlphaFoldDB" id="A0A398CGV5"/>
<sequence>MAQNDFLIDLYVANSASSAPGTIDLHASAGDLITVSGTENLIQALRLRILTPLGELERLGHPDYGSRLFMLIGRLPGPEVNALATAYMREAIRREPRVASILRLEVGSLPGSPESLLIETELLANGLFAPVQLSTTIKLSTGHIEVKPNGV</sequence>
<dbReference type="Proteomes" id="UP000266340">
    <property type="component" value="Unassembled WGS sequence"/>
</dbReference>
<evidence type="ECO:0000313" key="1">
    <source>
        <dbReference type="EMBL" id="RIE02436.1"/>
    </source>
</evidence>
<dbReference type="EMBL" id="QXJM01000039">
    <property type="protein sequence ID" value="RIE02436.1"/>
    <property type="molecule type" value="Genomic_DNA"/>
</dbReference>
<protein>
    <recommendedName>
        <fullName evidence="3">DUF2634 domain-containing protein</fullName>
    </recommendedName>
</protein>
<dbReference type="Gene3D" id="3.10.450.40">
    <property type="match status" value="1"/>
</dbReference>
<dbReference type="RefSeq" id="WP_119150475.1">
    <property type="nucleotide sequence ID" value="NZ_JBHSOV010000048.1"/>
</dbReference>
<accession>A0A398CGV5</accession>
<dbReference type="OrthoDB" id="2679780at2"/>
<proteinExistence type="predicted"/>
<gene>
    <name evidence="1" type="ORF">D3H35_17175</name>
</gene>
<organism evidence="1 2">
    <name type="scientific">Cohnella faecalis</name>
    <dbReference type="NCBI Taxonomy" id="2315694"/>
    <lineage>
        <taxon>Bacteria</taxon>
        <taxon>Bacillati</taxon>
        <taxon>Bacillota</taxon>
        <taxon>Bacilli</taxon>
        <taxon>Bacillales</taxon>
        <taxon>Paenibacillaceae</taxon>
        <taxon>Cohnella</taxon>
    </lineage>
</organism>
<reference evidence="1 2" key="1">
    <citation type="submission" date="2018-09" db="EMBL/GenBank/DDBJ databases">
        <title>Cohnella cavernae sp. nov., isolated from a karst cave.</title>
        <authorList>
            <person name="Zhu H."/>
        </authorList>
    </citation>
    <scope>NUCLEOTIDE SEQUENCE [LARGE SCALE GENOMIC DNA]</scope>
    <source>
        <strain evidence="1 2">K2E09-144</strain>
    </source>
</reference>
<name>A0A398CGV5_9BACL</name>
<evidence type="ECO:0000313" key="2">
    <source>
        <dbReference type="Proteomes" id="UP000266340"/>
    </source>
</evidence>
<comment type="caution">
    <text evidence="1">The sequence shown here is derived from an EMBL/GenBank/DDBJ whole genome shotgun (WGS) entry which is preliminary data.</text>
</comment>